<evidence type="ECO:0000313" key="4">
    <source>
        <dbReference type="Proteomes" id="UP000000419"/>
    </source>
</evidence>
<dbReference type="GO" id="GO:0008168">
    <property type="term" value="F:methyltransferase activity"/>
    <property type="evidence" value="ECO:0007669"/>
    <property type="project" value="UniProtKB-KW"/>
</dbReference>
<evidence type="ECO:0000256" key="1">
    <source>
        <dbReference type="ARBA" id="ARBA00022603"/>
    </source>
</evidence>
<keyword evidence="1 3" id="KW-0489">Methyltransferase</keyword>
<dbReference type="AlphaFoldDB" id="Q8YB62"/>
<dbReference type="PIR" id="AE3639">
    <property type="entry name" value="AE3639"/>
</dbReference>
<dbReference type="PANTHER" id="PTHR43542">
    <property type="entry name" value="METHYLTRANSFERASE"/>
    <property type="match status" value="1"/>
</dbReference>
<keyword evidence="4" id="KW-1185">Reference proteome</keyword>
<evidence type="ECO:0000313" key="3">
    <source>
        <dbReference type="EMBL" id="AAL54280.1"/>
    </source>
</evidence>
<accession>Q8YB62</accession>
<dbReference type="EMBL" id="AE008918">
    <property type="protein sequence ID" value="AAL54280.1"/>
    <property type="molecule type" value="Genomic_DNA"/>
</dbReference>
<dbReference type="PIRSF" id="PIRSF004553">
    <property type="entry name" value="CHP00095"/>
    <property type="match status" value="1"/>
</dbReference>
<dbReference type="PANTHER" id="PTHR43542:SF1">
    <property type="entry name" value="METHYLTRANSFERASE"/>
    <property type="match status" value="1"/>
</dbReference>
<dbReference type="NCBIfam" id="TIGR00095">
    <property type="entry name" value="16S rRNA (guanine(966)-N(2))-methyltransferase RsmD"/>
    <property type="match status" value="1"/>
</dbReference>
<dbReference type="PROSITE" id="PS00092">
    <property type="entry name" value="N6_MTASE"/>
    <property type="match status" value="1"/>
</dbReference>
<dbReference type="GO" id="GO:0003676">
    <property type="term" value="F:nucleic acid binding"/>
    <property type="evidence" value="ECO:0007669"/>
    <property type="project" value="InterPro"/>
</dbReference>
<dbReference type="EC" id="2.1.1.-" evidence="3"/>
<protein>
    <submittedName>
        <fullName evidence="3">Methyltransferase</fullName>
        <ecNumber evidence="3">2.1.1.-</ecNumber>
    </submittedName>
</protein>
<dbReference type="eggNOG" id="COG0742">
    <property type="taxonomic scope" value="Bacteria"/>
</dbReference>
<dbReference type="CDD" id="cd02440">
    <property type="entry name" value="AdoMet_MTases"/>
    <property type="match status" value="1"/>
</dbReference>
<evidence type="ECO:0000256" key="2">
    <source>
        <dbReference type="ARBA" id="ARBA00022679"/>
    </source>
</evidence>
<keyword evidence="2 3" id="KW-0808">Transferase</keyword>
<gene>
    <name evidence="3" type="ordered locus">BMEII1038</name>
</gene>
<dbReference type="GO" id="GO:0031167">
    <property type="term" value="P:rRNA methylation"/>
    <property type="evidence" value="ECO:0007669"/>
    <property type="project" value="InterPro"/>
</dbReference>
<dbReference type="InterPro" id="IPR029063">
    <property type="entry name" value="SAM-dependent_MTases_sf"/>
</dbReference>
<dbReference type="Proteomes" id="UP000000419">
    <property type="component" value="Chromosome II"/>
</dbReference>
<dbReference type="Gene3D" id="3.40.50.150">
    <property type="entry name" value="Vaccinia Virus protein VP39"/>
    <property type="match status" value="1"/>
</dbReference>
<dbReference type="InterPro" id="IPR004398">
    <property type="entry name" value="RNA_MeTrfase_RsmD"/>
</dbReference>
<dbReference type="InterPro" id="IPR002052">
    <property type="entry name" value="DNA_methylase_N6_adenine_CS"/>
</dbReference>
<sequence>MTENRAVSQVASQLADPVANRVPSRVVGAGREAAVRIVGGKFRGRALVTPSTNAIRPTTDRTRESLFNILAHSFPDKVEGVRVLDLFAGTGALGLEALSRGARYATFVEESADGRGILRQNIEALGLQGHTKILRRDACQLGIVGTMEPFDLVFADPPYGRRMGEKAFLSALQGGWLNPDALLVLEEDAQAALELDDRFAVREERNYGGTVIRLIELKAAS</sequence>
<dbReference type="SUPFAM" id="SSF53335">
    <property type="entry name" value="S-adenosyl-L-methionine-dependent methyltransferases"/>
    <property type="match status" value="1"/>
</dbReference>
<organism evidence="3 4">
    <name type="scientific">Brucella melitensis biotype 1 (strain ATCC 23456 / CCUG 17765 / NCTC 10094 / 16M)</name>
    <dbReference type="NCBI Taxonomy" id="224914"/>
    <lineage>
        <taxon>Bacteria</taxon>
        <taxon>Pseudomonadati</taxon>
        <taxon>Pseudomonadota</taxon>
        <taxon>Alphaproteobacteria</taxon>
        <taxon>Hyphomicrobiales</taxon>
        <taxon>Brucellaceae</taxon>
        <taxon>Brucella/Ochrobactrum group</taxon>
        <taxon>Brucella</taxon>
    </lineage>
</organism>
<dbReference type="Pfam" id="PF03602">
    <property type="entry name" value="Cons_hypoth95"/>
    <property type="match status" value="1"/>
</dbReference>
<dbReference type="KEGG" id="bme:BMEII1038"/>
<name>Q8YB62_BRUME</name>
<reference evidence="3 4" key="1">
    <citation type="journal article" date="2002" name="Proc. Natl. Acad. Sci. U.S.A.">
        <title>The genome sequence of the facultative intracellular pathogen Brucella melitensis.</title>
        <authorList>
            <person name="DelVecchio V.G."/>
            <person name="Kapatral V."/>
            <person name="Redkar R.J."/>
            <person name="Patra G."/>
            <person name="Mujer C."/>
            <person name="Los T."/>
            <person name="Ivanova N."/>
            <person name="Anderson I."/>
            <person name="Bhattacharyya A."/>
            <person name="Lykidis A."/>
            <person name="Reznik G."/>
            <person name="Jablonski L."/>
            <person name="Larsen N."/>
            <person name="D'Souza M."/>
            <person name="Bernal A."/>
            <person name="Mazur M."/>
            <person name="Goltsman E."/>
            <person name="Selkov E."/>
            <person name="Elzer P.H."/>
            <person name="Hagius S."/>
            <person name="O'Callaghan D."/>
            <person name="Letesson J.J."/>
            <person name="Haselkorn R."/>
            <person name="Kyrpides N."/>
            <person name="Overbeek R."/>
        </authorList>
    </citation>
    <scope>NUCLEOTIDE SEQUENCE [LARGE SCALE GENOMIC DNA]</scope>
    <source>
        <strain evidence="4">ATCC 23456 / CCUG 17765 / NCTC 10094 / 16M</strain>
    </source>
</reference>
<proteinExistence type="predicted"/>